<dbReference type="PANTHER" id="PTHR37423">
    <property type="entry name" value="SOLUBLE LYTIC MUREIN TRANSGLYCOSYLASE-RELATED"/>
    <property type="match status" value="1"/>
</dbReference>
<evidence type="ECO:0000313" key="5">
    <source>
        <dbReference type="Proteomes" id="UP001202134"/>
    </source>
</evidence>
<accession>A0ABT0KUH0</accession>
<dbReference type="Gene3D" id="1.10.530.10">
    <property type="match status" value="1"/>
</dbReference>
<dbReference type="PANTHER" id="PTHR37423:SF2">
    <property type="entry name" value="MEMBRANE-BOUND LYTIC MUREIN TRANSGLYCOSYLASE C"/>
    <property type="match status" value="1"/>
</dbReference>
<dbReference type="InterPro" id="IPR023346">
    <property type="entry name" value="Lysozyme-like_dom_sf"/>
</dbReference>
<feature type="region of interest" description="Disordered" evidence="2">
    <location>
        <begin position="58"/>
        <end position="95"/>
    </location>
</feature>
<sequence>MFIAVLTVMINPVLANDSATSDSTTPKSKLSMKPAAVDLERKQQQKALLTLSPTTAVAGDINFTDSPEENTLKESKPTLTSQSSKPTKPSKPTKQYHYVETVKPQKQFSQSVTEHIKPNKVAQVQLESVKQTKSQQVLLAPIVVLPTQNSSTKDVESRLQLKPKKQQVLHPSVVALASESPKPMLVLQPKVVEAPIIEAPILETKVIETKGVQLSPATSVVSKPKKTWVKPNKTASFSTTNLSQGKTKAKRKIYQYEQGGITTFSNIVPDSVDFEVLLYDCFACQVNSQVDWHSIPLFTFKHADFVTDAAEQFQLDPALIRAVIHAESAFNAKARSKVGAIGLMQLMPATAKELGVSDAFDIKQNIWGGSQYLAYLLNRFDNDIDLACAAYNAGPTTVSKYQGIPPYPETQAYVERVKILLKRYRAALQS</sequence>
<feature type="domain" description="Transglycosylase SLT" evidence="3">
    <location>
        <begin position="307"/>
        <end position="404"/>
    </location>
</feature>
<dbReference type="SUPFAM" id="SSF53955">
    <property type="entry name" value="Lysozyme-like"/>
    <property type="match status" value="1"/>
</dbReference>
<dbReference type="RefSeq" id="WP_248956731.1">
    <property type="nucleotide sequence ID" value="NZ_JAKIKU010000013.1"/>
</dbReference>
<dbReference type="EMBL" id="JAKIKU010000013">
    <property type="protein sequence ID" value="MCL1047319.1"/>
    <property type="molecule type" value="Genomic_DNA"/>
</dbReference>
<organism evidence="4 5">
    <name type="scientific">Shewanella electrodiphila</name>
    <dbReference type="NCBI Taxonomy" id="934143"/>
    <lineage>
        <taxon>Bacteria</taxon>
        <taxon>Pseudomonadati</taxon>
        <taxon>Pseudomonadota</taxon>
        <taxon>Gammaproteobacteria</taxon>
        <taxon>Alteromonadales</taxon>
        <taxon>Shewanellaceae</taxon>
        <taxon>Shewanella</taxon>
    </lineage>
</organism>
<evidence type="ECO:0000313" key="4">
    <source>
        <dbReference type="EMBL" id="MCL1047319.1"/>
    </source>
</evidence>
<dbReference type="Pfam" id="PF01464">
    <property type="entry name" value="SLT"/>
    <property type="match status" value="1"/>
</dbReference>
<dbReference type="InterPro" id="IPR000189">
    <property type="entry name" value="Transglyc_AS"/>
</dbReference>
<protein>
    <submittedName>
        <fullName evidence="4">Transglycosylase SLT domain-containing protein</fullName>
    </submittedName>
</protein>
<feature type="compositionally biased region" description="Low complexity" evidence="2">
    <location>
        <begin position="77"/>
        <end position="93"/>
    </location>
</feature>
<dbReference type="Proteomes" id="UP001202134">
    <property type="component" value="Unassembled WGS sequence"/>
</dbReference>
<dbReference type="CDD" id="cd00254">
    <property type="entry name" value="LT-like"/>
    <property type="match status" value="1"/>
</dbReference>
<evidence type="ECO:0000259" key="3">
    <source>
        <dbReference type="Pfam" id="PF01464"/>
    </source>
</evidence>
<keyword evidence="5" id="KW-1185">Reference proteome</keyword>
<evidence type="ECO:0000256" key="2">
    <source>
        <dbReference type="SAM" id="MobiDB-lite"/>
    </source>
</evidence>
<name>A0ABT0KUH0_9GAMM</name>
<dbReference type="PROSITE" id="PS00922">
    <property type="entry name" value="TRANSGLYCOSYLASE"/>
    <property type="match status" value="1"/>
</dbReference>
<comment type="caution">
    <text evidence="4">The sequence shown here is derived from an EMBL/GenBank/DDBJ whole genome shotgun (WGS) entry which is preliminary data.</text>
</comment>
<dbReference type="InterPro" id="IPR008258">
    <property type="entry name" value="Transglycosylase_SLT_dom_1"/>
</dbReference>
<gene>
    <name evidence="4" type="ORF">L2737_18630</name>
</gene>
<comment type="similarity">
    <text evidence="1">Belongs to the transglycosylase Slt family.</text>
</comment>
<evidence type="ECO:0000256" key="1">
    <source>
        <dbReference type="ARBA" id="ARBA00007734"/>
    </source>
</evidence>
<proteinExistence type="inferred from homology"/>
<reference evidence="4 5" key="1">
    <citation type="submission" date="2022-01" db="EMBL/GenBank/DDBJ databases">
        <title>Whole genome-based taxonomy of the Shewanellaceae.</title>
        <authorList>
            <person name="Martin-Rodriguez A.J."/>
        </authorList>
    </citation>
    <scope>NUCLEOTIDE SEQUENCE [LARGE SCALE GENOMIC DNA]</scope>
    <source>
        <strain evidence="4 5">DSM 24955</strain>
    </source>
</reference>